<dbReference type="InterPro" id="IPR044730">
    <property type="entry name" value="RNase_H-like_dom_plant"/>
</dbReference>
<dbReference type="EMBL" id="JASCZI010271876">
    <property type="protein sequence ID" value="MED6216412.1"/>
    <property type="molecule type" value="Genomic_DNA"/>
</dbReference>
<comment type="caution">
    <text evidence="2">The sequence shown here is derived from an EMBL/GenBank/DDBJ whole genome shotgun (WGS) entry which is preliminary data.</text>
</comment>
<evidence type="ECO:0000313" key="3">
    <source>
        <dbReference type="Proteomes" id="UP001341840"/>
    </source>
</evidence>
<name>A0ABU6Z3A7_9FABA</name>
<dbReference type="InterPro" id="IPR002156">
    <property type="entry name" value="RNaseH_domain"/>
</dbReference>
<protein>
    <recommendedName>
        <fullName evidence="1">RNase H type-1 domain-containing protein</fullName>
    </recommendedName>
</protein>
<organism evidence="2 3">
    <name type="scientific">Stylosanthes scabra</name>
    <dbReference type="NCBI Taxonomy" id="79078"/>
    <lineage>
        <taxon>Eukaryota</taxon>
        <taxon>Viridiplantae</taxon>
        <taxon>Streptophyta</taxon>
        <taxon>Embryophyta</taxon>
        <taxon>Tracheophyta</taxon>
        <taxon>Spermatophyta</taxon>
        <taxon>Magnoliopsida</taxon>
        <taxon>eudicotyledons</taxon>
        <taxon>Gunneridae</taxon>
        <taxon>Pentapetalae</taxon>
        <taxon>rosids</taxon>
        <taxon>fabids</taxon>
        <taxon>Fabales</taxon>
        <taxon>Fabaceae</taxon>
        <taxon>Papilionoideae</taxon>
        <taxon>50 kb inversion clade</taxon>
        <taxon>dalbergioids sensu lato</taxon>
        <taxon>Dalbergieae</taxon>
        <taxon>Pterocarpus clade</taxon>
        <taxon>Stylosanthes</taxon>
    </lineage>
</organism>
<gene>
    <name evidence="2" type="ORF">PIB30_007390</name>
</gene>
<dbReference type="Pfam" id="PF13456">
    <property type="entry name" value="RVT_3"/>
    <property type="match status" value="1"/>
</dbReference>
<accession>A0ABU6Z3A7</accession>
<feature type="domain" description="RNase H type-1" evidence="1">
    <location>
        <begin position="6"/>
        <end position="91"/>
    </location>
</feature>
<evidence type="ECO:0000313" key="2">
    <source>
        <dbReference type="EMBL" id="MED6216412.1"/>
    </source>
</evidence>
<dbReference type="CDD" id="cd06222">
    <property type="entry name" value="RNase_H_like"/>
    <property type="match status" value="1"/>
</dbReference>
<sequence>MVRIPRLAGFGSIIRGPNGNCLRGRSGHIRTDFSFVYEPLAIWHDLLLAWGSGFRSVLCETDCWEAYNLIHQDSLEACDHENLILRIKDSSAASTSRSAVLSHHMHARCSGKHCGFIKGFATSS</sequence>
<proteinExistence type="predicted"/>
<reference evidence="2 3" key="1">
    <citation type="journal article" date="2023" name="Plants (Basel)">
        <title>Bridging the Gap: Combining Genomics and Transcriptomics Approaches to Understand Stylosanthes scabra, an Orphan Legume from the Brazilian Caatinga.</title>
        <authorList>
            <person name="Ferreira-Neto J.R.C."/>
            <person name="da Silva M.D."/>
            <person name="Binneck E."/>
            <person name="de Melo N.F."/>
            <person name="da Silva R.H."/>
            <person name="de Melo A.L.T.M."/>
            <person name="Pandolfi V."/>
            <person name="Bustamante F.O."/>
            <person name="Brasileiro-Vidal A.C."/>
            <person name="Benko-Iseppon A.M."/>
        </authorList>
    </citation>
    <scope>NUCLEOTIDE SEQUENCE [LARGE SCALE GENOMIC DNA]</scope>
    <source>
        <tissue evidence="2">Leaves</tissue>
    </source>
</reference>
<dbReference type="Proteomes" id="UP001341840">
    <property type="component" value="Unassembled WGS sequence"/>
</dbReference>
<evidence type="ECO:0000259" key="1">
    <source>
        <dbReference type="Pfam" id="PF13456"/>
    </source>
</evidence>
<keyword evidence="3" id="KW-1185">Reference proteome</keyword>